<proteinExistence type="predicted"/>
<dbReference type="Gene3D" id="3.30.930.10">
    <property type="entry name" value="Bira Bifunctional Protein, Domain 2"/>
    <property type="match status" value="1"/>
</dbReference>
<dbReference type="InterPro" id="IPR010978">
    <property type="entry name" value="tRNA-bd_arm"/>
</dbReference>
<feature type="domain" description="Phenylalanine-tRNA ligase class II N-terminal" evidence="1">
    <location>
        <begin position="21"/>
        <end position="86"/>
    </location>
</feature>
<dbReference type="GO" id="GO:0005524">
    <property type="term" value="F:ATP binding"/>
    <property type="evidence" value="ECO:0007669"/>
    <property type="project" value="InterPro"/>
</dbReference>
<dbReference type="AlphaFoldDB" id="X1PXB3"/>
<evidence type="ECO:0000259" key="1">
    <source>
        <dbReference type="Pfam" id="PF02912"/>
    </source>
</evidence>
<gene>
    <name evidence="2" type="ORF">S12H4_07611</name>
</gene>
<protein>
    <recommendedName>
        <fullName evidence="1">Phenylalanine-tRNA ligase class II N-terminal domain-containing protein</fullName>
    </recommendedName>
</protein>
<evidence type="ECO:0000313" key="2">
    <source>
        <dbReference type="EMBL" id="GAI60538.1"/>
    </source>
</evidence>
<organism evidence="2">
    <name type="scientific">marine sediment metagenome</name>
    <dbReference type="NCBI Taxonomy" id="412755"/>
    <lineage>
        <taxon>unclassified sequences</taxon>
        <taxon>metagenomes</taxon>
        <taxon>ecological metagenomes</taxon>
    </lineage>
</organism>
<accession>X1PXB3</accession>
<name>X1PXB3_9ZZZZ</name>
<dbReference type="InterPro" id="IPR004188">
    <property type="entry name" value="Phe-tRNA_ligase_II_N"/>
</dbReference>
<dbReference type="GO" id="GO:0004826">
    <property type="term" value="F:phenylalanine-tRNA ligase activity"/>
    <property type="evidence" value="ECO:0007669"/>
    <property type="project" value="InterPro"/>
</dbReference>
<dbReference type="SUPFAM" id="SSF46589">
    <property type="entry name" value="tRNA-binding arm"/>
    <property type="match status" value="1"/>
</dbReference>
<comment type="caution">
    <text evidence="2">The sequence shown here is derived from an EMBL/GenBank/DDBJ whole genome shotgun (WGS) entry which is preliminary data.</text>
</comment>
<dbReference type="InterPro" id="IPR045864">
    <property type="entry name" value="aa-tRNA-synth_II/BPL/LPL"/>
</dbReference>
<sequence>MLKQLEDLKLNALQELKGINSIKELESWRVRYLGRKSHLTKVLRSLATLPLAEKKAVGTRANEVKSYLENSLRQKGQVLRELELAASAEGEHIDITLPGRHLPIGRLHPITQTVYEIC</sequence>
<reference evidence="2" key="1">
    <citation type="journal article" date="2014" name="Front. Microbiol.">
        <title>High frequency of phylogenetically diverse reductive dehalogenase-homologous genes in deep subseafloor sedimentary metagenomes.</title>
        <authorList>
            <person name="Kawai M."/>
            <person name="Futagami T."/>
            <person name="Toyoda A."/>
            <person name="Takaki Y."/>
            <person name="Nishi S."/>
            <person name="Hori S."/>
            <person name="Arai W."/>
            <person name="Tsubouchi T."/>
            <person name="Morono Y."/>
            <person name="Uchiyama I."/>
            <person name="Ito T."/>
            <person name="Fujiyama A."/>
            <person name="Inagaki F."/>
            <person name="Takami H."/>
        </authorList>
    </citation>
    <scope>NUCLEOTIDE SEQUENCE</scope>
    <source>
        <strain evidence="2">Expedition CK06-06</strain>
    </source>
</reference>
<dbReference type="GO" id="GO:0005737">
    <property type="term" value="C:cytoplasm"/>
    <property type="evidence" value="ECO:0007669"/>
    <property type="project" value="InterPro"/>
</dbReference>
<dbReference type="GO" id="GO:0006432">
    <property type="term" value="P:phenylalanyl-tRNA aminoacylation"/>
    <property type="evidence" value="ECO:0007669"/>
    <property type="project" value="InterPro"/>
</dbReference>
<dbReference type="Pfam" id="PF02912">
    <property type="entry name" value="Phe_tRNA-synt_N"/>
    <property type="match status" value="1"/>
</dbReference>
<feature type="non-terminal residue" evidence="2">
    <location>
        <position position="118"/>
    </location>
</feature>
<dbReference type="EMBL" id="BARW01002830">
    <property type="protein sequence ID" value="GAI60538.1"/>
    <property type="molecule type" value="Genomic_DNA"/>
</dbReference>